<name>A0A8C2XD73_CYCLU</name>
<keyword evidence="4" id="KW-0812">Transmembrane</keyword>
<dbReference type="GO" id="GO:0016020">
    <property type="term" value="C:membrane"/>
    <property type="evidence" value="ECO:0007669"/>
    <property type="project" value="TreeGrafter"/>
</dbReference>
<protein>
    <submittedName>
        <fullName evidence="5">Cytochrome P450, family 20, subfamily A, polypeptide 1</fullName>
    </submittedName>
</protein>
<dbReference type="PRINTS" id="PR00463">
    <property type="entry name" value="EP450I"/>
</dbReference>
<dbReference type="InterPro" id="IPR052666">
    <property type="entry name" value="CYP450_20A1-like"/>
</dbReference>
<dbReference type="GO" id="GO:0020037">
    <property type="term" value="F:heme binding"/>
    <property type="evidence" value="ECO:0007669"/>
    <property type="project" value="InterPro"/>
</dbReference>
<evidence type="ECO:0000256" key="3">
    <source>
        <dbReference type="PIRSR" id="PIRSR602401-1"/>
    </source>
</evidence>
<proteinExistence type="inferred from homology"/>
<keyword evidence="4" id="KW-1133">Transmembrane helix</keyword>
<comment type="cofactor">
    <cofactor evidence="3">
        <name>heme</name>
        <dbReference type="ChEBI" id="CHEBI:30413"/>
    </cofactor>
</comment>
<keyword evidence="6" id="KW-1185">Reference proteome</keyword>
<reference evidence="5" key="1">
    <citation type="submission" date="2025-08" db="UniProtKB">
        <authorList>
            <consortium name="Ensembl"/>
        </authorList>
    </citation>
    <scope>IDENTIFICATION</scope>
</reference>
<dbReference type="GO" id="GO:0005506">
    <property type="term" value="F:iron ion binding"/>
    <property type="evidence" value="ECO:0007669"/>
    <property type="project" value="InterPro"/>
</dbReference>
<dbReference type="InterPro" id="IPR001128">
    <property type="entry name" value="Cyt_P450"/>
</dbReference>
<feature type="transmembrane region" description="Helical" evidence="4">
    <location>
        <begin position="6"/>
        <end position="23"/>
    </location>
</feature>
<dbReference type="AlphaFoldDB" id="A0A8C2XD73"/>
<keyword evidence="4" id="KW-0472">Membrane</keyword>
<dbReference type="GO" id="GO:0016705">
    <property type="term" value="F:oxidoreductase activity, acting on paired donors, with incorporation or reduction of molecular oxygen"/>
    <property type="evidence" value="ECO:0007669"/>
    <property type="project" value="InterPro"/>
</dbReference>
<evidence type="ECO:0000313" key="5">
    <source>
        <dbReference type="Ensembl" id="ENSCLMP00005015083.1"/>
    </source>
</evidence>
<organism evidence="5 6">
    <name type="scientific">Cyclopterus lumpus</name>
    <name type="common">Lumpsucker</name>
    <dbReference type="NCBI Taxonomy" id="8103"/>
    <lineage>
        <taxon>Eukaryota</taxon>
        <taxon>Metazoa</taxon>
        <taxon>Chordata</taxon>
        <taxon>Craniata</taxon>
        <taxon>Vertebrata</taxon>
        <taxon>Euteleostomi</taxon>
        <taxon>Actinopterygii</taxon>
        <taxon>Neopterygii</taxon>
        <taxon>Teleostei</taxon>
        <taxon>Neoteleostei</taxon>
        <taxon>Acanthomorphata</taxon>
        <taxon>Eupercaria</taxon>
        <taxon>Perciformes</taxon>
        <taxon>Cottioidei</taxon>
        <taxon>Cottales</taxon>
        <taxon>Cyclopteridae</taxon>
        <taxon>Cyclopterus</taxon>
    </lineage>
</organism>
<feature type="transmembrane region" description="Helical" evidence="4">
    <location>
        <begin position="263"/>
        <end position="285"/>
    </location>
</feature>
<gene>
    <name evidence="5" type="primary">LOC117745246</name>
</gene>
<dbReference type="InterPro" id="IPR036396">
    <property type="entry name" value="Cyt_P450_sf"/>
</dbReference>
<dbReference type="InterPro" id="IPR002401">
    <property type="entry name" value="Cyt_P450_E_grp-I"/>
</dbReference>
<sequence length="455" mass="50651">MLDFAIFAVTFFIALVAAVLYLYPVSPAKKLDDVTEDGNLQDIVNRGSLHEFLVSLHREFGSVASFWFGGRPVVSLGSVHQLRQHINPNHTTDSFETMLKSLLGYRSGTGDGAAEAVMRKKVYENAVNSTLKSNFPLVLKLVEELVGKWRSFPESQHTPLCAHLLGLAMKTVTQLALGESFGDDAKVLSFRKNHNAIWSEIGKGYLDGSLEKSSSRKGHYEKALSEMESMLLSVAKEGKAQRTAFVDALLQSGLTERQIMEDCMVFTLAGCVITANLCIWVLHFLSTSEEVQDKLYKELDEVLGSDPVSLDKIPKLRYCQQVLNETVRTAKLTPVAARLQGVEGKVDQHVIPKETLVIYALGVVLQDSDTWSAPYRFDPDRFEEESVEKSFCLLGFSGNQTCPELRFAYTVATVLLSTLVRPLKLHQLKGQITEVRSELVSTPKDETWITVGRRS</sequence>
<dbReference type="PANTHER" id="PTHR24280">
    <property type="entry name" value="CYTOCHROME P450 20A1"/>
    <property type="match status" value="1"/>
</dbReference>
<dbReference type="SUPFAM" id="SSF48264">
    <property type="entry name" value="Cytochrome P450"/>
    <property type="match status" value="1"/>
</dbReference>
<evidence type="ECO:0000313" key="6">
    <source>
        <dbReference type="Proteomes" id="UP000694565"/>
    </source>
</evidence>
<dbReference type="Proteomes" id="UP000694565">
    <property type="component" value="Unplaced"/>
</dbReference>
<keyword evidence="3" id="KW-0479">Metal-binding</keyword>
<dbReference type="PANTHER" id="PTHR24280:SF4">
    <property type="entry name" value="CYTOCHROME P450 20A1"/>
    <property type="match status" value="1"/>
</dbReference>
<feature type="binding site" description="axial binding residue" evidence="3">
    <location>
        <position position="402"/>
    </location>
    <ligand>
        <name>heme</name>
        <dbReference type="ChEBI" id="CHEBI:30413"/>
    </ligand>
    <ligandPart>
        <name>Fe</name>
        <dbReference type="ChEBI" id="CHEBI:18248"/>
    </ligandPart>
</feature>
<comment type="similarity">
    <text evidence="1">Belongs to the cytochrome P450 family.</text>
</comment>
<evidence type="ECO:0000256" key="1">
    <source>
        <dbReference type="ARBA" id="ARBA00010617"/>
    </source>
</evidence>
<keyword evidence="3" id="KW-0349">Heme</keyword>
<dbReference type="Ensembl" id="ENSCLMT00005016041.1">
    <property type="protein sequence ID" value="ENSCLMP00005015083.1"/>
    <property type="gene ID" value="ENSCLMG00005007868.1"/>
</dbReference>
<dbReference type="Gene3D" id="1.10.630.10">
    <property type="entry name" value="Cytochrome P450"/>
    <property type="match status" value="1"/>
</dbReference>
<dbReference type="Pfam" id="PF00067">
    <property type="entry name" value="p450"/>
    <property type="match status" value="1"/>
</dbReference>
<keyword evidence="2 3" id="KW-0408">Iron</keyword>
<dbReference type="GO" id="GO:0004497">
    <property type="term" value="F:monooxygenase activity"/>
    <property type="evidence" value="ECO:0007669"/>
    <property type="project" value="InterPro"/>
</dbReference>
<evidence type="ECO:0000256" key="2">
    <source>
        <dbReference type="ARBA" id="ARBA00023004"/>
    </source>
</evidence>
<reference evidence="5" key="2">
    <citation type="submission" date="2025-09" db="UniProtKB">
        <authorList>
            <consortium name="Ensembl"/>
        </authorList>
    </citation>
    <scope>IDENTIFICATION</scope>
</reference>
<accession>A0A8C2XD73</accession>
<dbReference type="GeneTree" id="ENSGT00500000044939"/>
<evidence type="ECO:0000256" key="4">
    <source>
        <dbReference type="SAM" id="Phobius"/>
    </source>
</evidence>